<keyword evidence="2" id="KW-1185">Reference proteome</keyword>
<dbReference type="AlphaFoldDB" id="A0A0G4JS91"/>
<gene>
    <name evidence="1" type="ORF">BN1221_01189c</name>
</gene>
<organism evidence="1 2">
    <name type="scientific">Brenneria goodwinii</name>
    <dbReference type="NCBI Taxonomy" id="1109412"/>
    <lineage>
        <taxon>Bacteria</taxon>
        <taxon>Pseudomonadati</taxon>
        <taxon>Pseudomonadota</taxon>
        <taxon>Gammaproteobacteria</taxon>
        <taxon>Enterobacterales</taxon>
        <taxon>Pectobacteriaceae</taxon>
        <taxon>Brenneria</taxon>
    </lineage>
</organism>
<dbReference type="EMBL" id="CGIG01000001">
    <property type="protein sequence ID" value="CPR14883.1"/>
    <property type="molecule type" value="Genomic_DNA"/>
</dbReference>
<dbReference type="Proteomes" id="UP000044377">
    <property type="component" value="Unassembled WGS sequence"/>
</dbReference>
<proteinExistence type="predicted"/>
<evidence type="ECO:0000313" key="1">
    <source>
        <dbReference type="EMBL" id="CPR14883.1"/>
    </source>
</evidence>
<reference evidence="2" key="1">
    <citation type="submission" date="2015-01" db="EMBL/GenBank/DDBJ databases">
        <authorList>
            <person name="Paterson Steve"/>
        </authorList>
    </citation>
    <scope>NUCLEOTIDE SEQUENCE [LARGE SCALE GENOMIC DNA]</scope>
    <source>
        <strain evidence="2">OBR1</strain>
    </source>
</reference>
<accession>A0A0G4JS91</accession>
<dbReference type="STRING" id="1109412.BN1221_01189c"/>
<protein>
    <submittedName>
        <fullName evidence="1">Uncharacterized protein</fullName>
    </submittedName>
</protein>
<name>A0A0G4JS91_9GAMM</name>
<evidence type="ECO:0000313" key="2">
    <source>
        <dbReference type="Proteomes" id="UP000044377"/>
    </source>
</evidence>
<sequence length="42" mass="4598">MLARHVSHELTFPGMSMVGDGIPIPYESGFCSSSVTKTRRNT</sequence>